<evidence type="ECO:0000313" key="1">
    <source>
        <dbReference type="EMBL" id="KAJ3168719.1"/>
    </source>
</evidence>
<gene>
    <name evidence="1" type="ORF">HDU87_000964</name>
</gene>
<dbReference type="AlphaFoldDB" id="A0AAD5XID6"/>
<dbReference type="Proteomes" id="UP001212152">
    <property type="component" value="Unassembled WGS sequence"/>
</dbReference>
<dbReference type="GO" id="GO:0005739">
    <property type="term" value="C:mitochondrion"/>
    <property type="evidence" value="ECO:0007669"/>
    <property type="project" value="InterPro"/>
</dbReference>
<dbReference type="InterPro" id="IPR034444">
    <property type="entry name" value="Nuo17.8"/>
</dbReference>
<evidence type="ECO:0000313" key="2">
    <source>
        <dbReference type="Proteomes" id="UP001212152"/>
    </source>
</evidence>
<dbReference type="PANTHER" id="PTHR42100">
    <property type="entry name" value="OXIDOREDUCTASE 178 KDA SUBUNIT, PUTATIVE (AFU_ORTHOLOGUE AFUA_8G04320)-RELATED"/>
    <property type="match status" value="1"/>
</dbReference>
<reference evidence="1" key="1">
    <citation type="submission" date="2020-05" db="EMBL/GenBank/DDBJ databases">
        <title>Phylogenomic resolution of chytrid fungi.</title>
        <authorList>
            <person name="Stajich J.E."/>
            <person name="Amses K."/>
            <person name="Simmons R."/>
            <person name="Seto K."/>
            <person name="Myers J."/>
            <person name="Bonds A."/>
            <person name="Quandt C.A."/>
            <person name="Barry K."/>
            <person name="Liu P."/>
            <person name="Grigoriev I."/>
            <person name="Longcore J.E."/>
            <person name="James T.Y."/>
        </authorList>
    </citation>
    <scope>NUCLEOTIDE SEQUENCE</scope>
    <source>
        <strain evidence="1">JEL0379</strain>
    </source>
</reference>
<proteinExistence type="predicted"/>
<dbReference type="PANTHER" id="PTHR42100:SF1">
    <property type="entry name" value="OXIDOREDUCTASE 178 KDA SUBUNIT, PUTATIVE (AFU_ORTHOLOGUE AFUA_8G04320)-RELATED"/>
    <property type="match status" value="1"/>
</dbReference>
<accession>A0AAD5XID6</accession>
<protein>
    <submittedName>
        <fullName evidence="1">Uncharacterized protein</fullName>
    </submittedName>
</protein>
<dbReference type="EMBL" id="JADGJQ010000117">
    <property type="protein sequence ID" value="KAJ3168719.1"/>
    <property type="molecule type" value="Genomic_DNA"/>
</dbReference>
<comment type="caution">
    <text evidence="1">The sequence shown here is derived from an EMBL/GenBank/DDBJ whole genome shotgun (WGS) entry which is preliminary data.</text>
</comment>
<sequence>MLVRQNIPVATRAVALLRPTAASTHAVRTYADNHGPKKPTMHKEEWLEVARNWPHEYYYPGNYKAGSSDEIFPPTDNCGHDQANPSGAETVAERETFFSPFFLRFALLVGTATALYKANEAYAAGKDVHPFTAWLAKREALFTAEDAHKNHAKWIAIKQREADDRLIITDEFDPKRPYRISFPGTFQRASDHLVDPGSQIDVSDIAIKHTWQKNDDAAGVPYPNKN</sequence>
<keyword evidence="2" id="KW-1185">Reference proteome</keyword>
<organism evidence="1 2">
    <name type="scientific">Geranomyces variabilis</name>
    <dbReference type="NCBI Taxonomy" id="109894"/>
    <lineage>
        <taxon>Eukaryota</taxon>
        <taxon>Fungi</taxon>
        <taxon>Fungi incertae sedis</taxon>
        <taxon>Chytridiomycota</taxon>
        <taxon>Chytridiomycota incertae sedis</taxon>
        <taxon>Chytridiomycetes</taxon>
        <taxon>Spizellomycetales</taxon>
        <taxon>Powellomycetaceae</taxon>
        <taxon>Geranomyces</taxon>
    </lineage>
</organism>
<name>A0AAD5XID6_9FUNG</name>